<protein>
    <submittedName>
        <fullName evidence="8">4-nitrophenyl phosphatase</fullName>
    </submittedName>
</protein>
<feature type="active site" description="Proton donor" evidence="5">
    <location>
        <position position="12"/>
    </location>
</feature>
<dbReference type="PIRSF" id="PIRSF000915">
    <property type="entry name" value="PGP-type_phosphatase"/>
    <property type="match status" value="1"/>
</dbReference>
<dbReference type="SFLD" id="SFLDS00003">
    <property type="entry name" value="Haloacid_Dehalogenase"/>
    <property type="match status" value="1"/>
</dbReference>
<evidence type="ECO:0000313" key="8">
    <source>
        <dbReference type="EMBL" id="SNX75263.1"/>
    </source>
</evidence>
<proteinExistence type="inferred from homology"/>
<dbReference type="PANTHER" id="PTHR19288:SF46">
    <property type="entry name" value="HALOACID DEHALOGENASE-LIKE HYDROLASE DOMAIN-CONTAINING PROTEIN 2"/>
    <property type="match status" value="1"/>
</dbReference>
<dbReference type="FunFam" id="3.40.50.1000:FF:000053">
    <property type="entry name" value="TIGR01457 family HAD hydrolase"/>
    <property type="match status" value="1"/>
</dbReference>
<keyword evidence="4 7" id="KW-0460">Magnesium</keyword>
<feature type="active site" description="Nucleophile" evidence="5">
    <location>
        <position position="10"/>
    </location>
</feature>
<evidence type="ECO:0000256" key="2">
    <source>
        <dbReference type="ARBA" id="ARBA00022723"/>
    </source>
</evidence>
<dbReference type="InterPro" id="IPR036412">
    <property type="entry name" value="HAD-like_sf"/>
</dbReference>
<dbReference type="PANTHER" id="PTHR19288">
    <property type="entry name" value="4-NITROPHENYLPHOSPHATASE-RELATED"/>
    <property type="match status" value="1"/>
</dbReference>
<dbReference type="AlphaFoldDB" id="A0A285D7V4"/>
<dbReference type="NCBIfam" id="TIGR01549">
    <property type="entry name" value="HAD-SF-IA-v1"/>
    <property type="match status" value="1"/>
</dbReference>
<dbReference type="Proteomes" id="UP000219546">
    <property type="component" value="Unassembled WGS sequence"/>
</dbReference>
<dbReference type="Gene3D" id="3.40.50.1000">
    <property type="entry name" value="HAD superfamily/HAD-like"/>
    <property type="match status" value="2"/>
</dbReference>
<evidence type="ECO:0000256" key="6">
    <source>
        <dbReference type="PIRSR" id="PIRSR000915-2"/>
    </source>
</evidence>
<keyword evidence="3" id="KW-0378">Hydrolase</keyword>
<dbReference type="InterPro" id="IPR006354">
    <property type="entry name" value="HAD-SF_hydro_IIA_hyp1"/>
</dbReference>
<feature type="binding site" evidence="6">
    <location>
        <position position="181"/>
    </location>
    <ligand>
        <name>substrate</name>
    </ligand>
</feature>
<dbReference type="Pfam" id="PF13242">
    <property type="entry name" value="Hydrolase_like"/>
    <property type="match status" value="1"/>
</dbReference>
<evidence type="ECO:0000313" key="9">
    <source>
        <dbReference type="Proteomes" id="UP000219546"/>
    </source>
</evidence>
<dbReference type="NCBIfam" id="TIGR01457">
    <property type="entry name" value="HAD-SF-IIA-hyp2"/>
    <property type="match status" value="1"/>
</dbReference>
<evidence type="ECO:0000256" key="5">
    <source>
        <dbReference type="PIRSR" id="PIRSR000915-1"/>
    </source>
</evidence>
<dbReference type="SFLD" id="SFLDG01139">
    <property type="entry name" value="C2.A:_Pyridoxal_Phosphate_Phos"/>
    <property type="match status" value="1"/>
</dbReference>
<dbReference type="OrthoDB" id="9810449at2"/>
<comment type="similarity">
    <text evidence="1">Belongs to the HAD-like hydrolase superfamily. NagD family.</text>
</comment>
<dbReference type="RefSeq" id="WP_097160383.1">
    <property type="nucleotide sequence ID" value="NZ_JBEPMQ010000014.1"/>
</dbReference>
<feature type="binding site" evidence="7">
    <location>
        <position position="10"/>
    </location>
    <ligand>
        <name>Mg(2+)</name>
        <dbReference type="ChEBI" id="CHEBI:18420"/>
    </ligand>
</feature>
<keyword evidence="2 7" id="KW-0479">Metal-binding</keyword>
<reference evidence="8 9" key="1">
    <citation type="submission" date="2017-08" db="EMBL/GenBank/DDBJ databases">
        <authorList>
            <person name="de Groot N.N."/>
        </authorList>
    </citation>
    <scope>NUCLEOTIDE SEQUENCE [LARGE SCALE GENOMIC DNA]</scope>
    <source>
        <strain evidence="8 9">JC228</strain>
    </source>
</reference>
<organism evidence="8 9">
    <name type="scientific">Bacillus oleivorans</name>
    <dbReference type="NCBI Taxonomy" id="1448271"/>
    <lineage>
        <taxon>Bacteria</taxon>
        <taxon>Bacillati</taxon>
        <taxon>Bacillota</taxon>
        <taxon>Bacilli</taxon>
        <taxon>Bacillales</taxon>
        <taxon>Bacillaceae</taxon>
        <taxon>Bacillus</taxon>
    </lineage>
</organism>
<accession>A0A285D7V4</accession>
<dbReference type="CDD" id="cd07530">
    <property type="entry name" value="HAD_Pase_UmpH-like"/>
    <property type="match status" value="1"/>
</dbReference>
<dbReference type="GO" id="GO:0046872">
    <property type="term" value="F:metal ion binding"/>
    <property type="evidence" value="ECO:0007669"/>
    <property type="project" value="UniProtKB-KW"/>
</dbReference>
<sequence length="255" mass="27989">MRRYKGYLIDLDGTMYRGTERIEEASDFIQSLANHNIPYLFVTNNSTKTQEEVARVLNGFDIPAEPGQVFTSSMAAARFIMKEQKQPKVLMIGENGLEIPLKQAGCILTEHDPDAVVMGLDRNITYEKLAKACLAVRNGASFIVTNSDTAFPTERGFVPGNGALSSVITVSTGVKPAFIGKPEPIMVEQALELLGVSKEDVLMVGDNYQTDIQAGIRAGVDTLLVHTGVTAKEDLKQYDIQPTFSIESLKEWDVQ</sequence>
<dbReference type="InterPro" id="IPR006357">
    <property type="entry name" value="HAD-SF_hydro_IIA"/>
</dbReference>
<feature type="binding site" evidence="7">
    <location>
        <position position="206"/>
    </location>
    <ligand>
        <name>Mg(2+)</name>
        <dbReference type="ChEBI" id="CHEBI:18420"/>
    </ligand>
</feature>
<evidence type="ECO:0000256" key="4">
    <source>
        <dbReference type="ARBA" id="ARBA00022842"/>
    </source>
</evidence>
<evidence type="ECO:0000256" key="3">
    <source>
        <dbReference type="ARBA" id="ARBA00022801"/>
    </source>
</evidence>
<dbReference type="InterPro" id="IPR023214">
    <property type="entry name" value="HAD_sf"/>
</dbReference>
<dbReference type="SUPFAM" id="SSF56784">
    <property type="entry name" value="HAD-like"/>
    <property type="match status" value="1"/>
</dbReference>
<dbReference type="NCBIfam" id="TIGR01460">
    <property type="entry name" value="HAD-SF-IIA"/>
    <property type="match status" value="1"/>
</dbReference>
<dbReference type="InterPro" id="IPR006439">
    <property type="entry name" value="HAD-SF_hydro_IA"/>
</dbReference>
<comment type="cofactor">
    <cofactor evidence="7">
        <name>Mg(2+)</name>
        <dbReference type="ChEBI" id="CHEBI:18420"/>
    </cofactor>
    <text evidence="7">Divalent metal ions. Mg(2+) is the most effective.</text>
</comment>
<dbReference type="GO" id="GO:0005737">
    <property type="term" value="C:cytoplasm"/>
    <property type="evidence" value="ECO:0007669"/>
    <property type="project" value="TreeGrafter"/>
</dbReference>
<dbReference type="EMBL" id="OAOP01000011">
    <property type="protein sequence ID" value="SNX75263.1"/>
    <property type="molecule type" value="Genomic_DNA"/>
</dbReference>
<gene>
    <name evidence="8" type="ORF">SAMN05877753_111117</name>
</gene>
<dbReference type="SFLD" id="SFLDG01129">
    <property type="entry name" value="C1.5:_HAD__Beta-PGM__Phosphata"/>
    <property type="match status" value="1"/>
</dbReference>
<dbReference type="GO" id="GO:0016791">
    <property type="term" value="F:phosphatase activity"/>
    <property type="evidence" value="ECO:0007669"/>
    <property type="project" value="TreeGrafter"/>
</dbReference>
<dbReference type="Pfam" id="PF13344">
    <property type="entry name" value="Hydrolase_6"/>
    <property type="match status" value="1"/>
</dbReference>
<name>A0A285D7V4_9BACI</name>
<evidence type="ECO:0000256" key="1">
    <source>
        <dbReference type="ARBA" id="ARBA00006696"/>
    </source>
</evidence>
<keyword evidence="9" id="KW-1185">Reference proteome</keyword>
<evidence type="ECO:0000256" key="7">
    <source>
        <dbReference type="PIRSR" id="PIRSR000915-3"/>
    </source>
</evidence>
<feature type="binding site" evidence="7">
    <location>
        <position position="12"/>
    </location>
    <ligand>
        <name>Mg(2+)</name>
        <dbReference type="ChEBI" id="CHEBI:18420"/>
    </ligand>
</feature>